<evidence type="ECO:0000313" key="1">
    <source>
        <dbReference type="EMBL" id="GEC72149.1"/>
    </source>
</evidence>
<sequence>MINKVKQLVEKFQNQIHQNQKLLFKNKYREAIEFLNTDFKFDERKLTTNLEQIEKFTTEYRFFVNIKNIYFSFNEPCFKEQDLISKEISDYLDNIYLDERNGEREKGTYIDEKQKIITDYHDFIIELETLKLSLEIDKKNENIKVPELESFFKKKENYEKLLKCLIDNEVIDDNFKLLPQILRQDIIAIFCLLYKYNYIQINRNQNKLCDALSFFCGEKIDEGKFSKMKKEVENENNYKTPLSNYTKNILRKYEYIHDYIK</sequence>
<dbReference type="RefSeq" id="WP_073245646.1">
    <property type="nucleotide sequence ID" value="NZ_BJNP01000015.1"/>
</dbReference>
<comment type="caution">
    <text evidence="1">The sequence shown here is derived from an EMBL/GenBank/DDBJ whole genome shotgun (WGS) entry which is preliminary data.</text>
</comment>
<protein>
    <submittedName>
        <fullName evidence="1">Uncharacterized protein</fullName>
    </submittedName>
</protein>
<gene>
    <name evidence="1" type="ORF">FFL01_16880</name>
</gene>
<dbReference type="AlphaFoldDB" id="A0A4Y4AXV5"/>
<dbReference type="EMBL" id="BJNP01000015">
    <property type="protein sequence ID" value="GEC72149.1"/>
    <property type="molecule type" value="Genomic_DNA"/>
</dbReference>
<dbReference type="Proteomes" id="UP000316775">
    <property type="component" value="Unassembled WGS sequence"/>
</dbReference>
<organism evidence="1 2">
    <name type="scientific">Flavobacterium flevense</name>
    <dbReference type="NCBI Taxonomy" id="983"/>
    <lineage>
        <taxon>Bacteria</taxon>
        <taxon>Pseudomonadati</taxon>
        <taxon>Bacteroidota</taxon>
        <taxon>Flavobacteriia</taxon>
        <taxon>Flavobacteriales</taxon>
        <taxon>Flavobacteriaceae</taxon>
        <taxon>Flavobacterium</taxon>
    </lineage>
</organism>
<keyword evidence="2" id="KW-1185">Reference proteome</keyword>
<dbReference type="STRING" id="983.SAMN05443543_107135"/>
<accession>A0A4Y4AXV5</accession>
<name>A0A4Y4AXV5_9FLAO</name>
<evidence type="ECO:0000313" key="2">
    <source>
        <dbReference type="Proteomes" id="UP000316775"/>
    </source>
</evidence>
<reference evidence="1 2" key="1">
    <citation type="submission" date="2019-06" db="EMBL/GenBank/DDBJ databases">
        <title>Whole genome shotgun sequence of Flavobacterium flevense NBRC 14960.</title>
        <authorList>
            <person name="Hosoyama A."/>
            <person name="Uohara A."/>
            <person name="Ohji S."/>
            <person name="Ichikawa N."/>
        </authorList>
    </citation>
    <scope>NUCLEOTIDE SEQUENCE [LARGE SCALE GENOMIC DNA]</scope>
    <source>
        <strain evidence="1 2">NBRC 14960</strain>
    </source>
</reference>
<proteinExistence type="predicted"/>